<organism evidence="1 2">
    <name type="scientific">Lacticaseibacillus hegangensis</name>
    <dbReference type="NCBI Taxonomy" id="2486010"/>
    <lineage>
        <taxon>Bacteria</taxon>
        <taxon>Bacillati</taxon>
        <taxon>Bacillota</taxon>
        <taxon>Bacilli</taxon>
        <taxon>Lactobacillales</taxon>
        <taxon>Lactobacillaceae</taxon>
        <taxon>Lacticaseibacillus</taxon>
    </lineage>
</organism>
<dbReference type="Proteomes" id="UP001597212">
    <property type="component" value="Unassembled WGS sequence"/>
</dbReference>
<gene>
    <name evidence="1" type="ORF">ACFQ5K_10005</name>
</gene>
<evidence type="ECO:0000313" key="2">
    <source>
        <dbReference type="Proteomes" id="UP001597212"/>
    </source>
</evidence>
<dbReference type="RefSeq" id="WP_125754696.1">
    <property type="nucleotide sequence ID" value="NZ_JBHTOK010000074.1"/>
</dbReference>
<dbReference type="EMBL" id="JBHTOK010000074">
    <property type="protein sequence ID" value="MFD1441707.1"/>
    <property type="molecule type" value="Genomic_DNA"/>
</dbReference>
<keyword evidence="2" id="KW-1185">Reference proteome</keyword>
<sequence length="68" mass="7707">MSLSEHHLILSAGNSDDGTIWLDVTTGQLSYENYLAILEMLFDEMRDDLDLKLNDEKFQSAIRDLTSG</sequence>
<reference evidence="2" key="1">
    <citation type="journal article" date="2019" name="Int. J. Syst. Evol. Microbiol.">
        <title>The Global Catalogue of Microorganisms (GCM) 10K type strain sequencing project: providing services to taxonomists for standard genome sequencing and annotation.</title>
        <authorList>
            <consortium name="The Broad Institute Genomics Platform"/>
            <consortium name="The Broad Institute Genome Sequencing Center for Infectious Disease"/>
            <person name="Wu L."/>
            <person name="Ma J."/>
        </authorList>
    </citation>
    <scope>NUCLEOTIDE SEQUENCE [LARGE SCALE GENOMIC DNA]</scope>
    <source>
        <strain evidence="2">CCM 8912</strain>
    </source>
</reference>
<accession>A0ABW4D0S6</accession>
<name>A0ABW4D0S6_9LACO</name>
<comment type="caution">
    <text evidence="1">The sequence shown here is derived from an EMBL/GenBank/DDBJ whole genome shotgun (WGS) entry which is preliminary data.</text>
</comment>
<protein>
    <submittedName>
        <fullName evidence="1">Uncharacterized protein</fullName>
    </submittedName>
</protein>
<evidence type="ECO:0000313" key="1">
    <source>
        <dbReference type="EMBL" id="MFD1441707.1"/>
    </source>
</evidence>
<proteinExistence type="predicted"/>